<protein>
    <recommendedName>
        <fullName evidence="2">EGF-like domain-containing protein</fullName>
    </recommendedName>
</protein>
<evidence type="ECO:0000313" key="3">
    <source>
        <dbReference type="EMBL" id="TDG41564.1"/>
    </source>
</evidence>
<dbReference type="PROSITE" id="PS00022">
    <property type="entry name" value="EGF_1"/>
    <property type="match status" value="1"/>
</dbReference>
<dbReference type="Gene3D" id="2.10.25.10">
    <property type="entry name" value="Laminin"/>
    <property type="match status" value="1"/>
</dbReference>
<evidence type="ECO:0000259" key="2">
    <source>
        <dbReference type="PROSITE" id="PS50026"/>
    </source>
</evidence>
<dbReference type="PROSITE" id="PS50026">
    <property type="entry name" value="EGF_3"/>
    <property type="match status" value="1"/>
</dbReference>
<accession>A0A484AYX5</accession>
<reference evidence="3 4" key="1">
    <citation type="journal article" date="2019" name="J. Hered.">
        <title>An Improved Genome Assembly for Drosophila navojoa, the Basal Species in the mojavensis Cluster.</title>
        <authorList>
            <person name="Vanderlinde T."/>
            <person name="Dupim E.G."/>
            <person name="Nazario-Yepiz N.O."/>
            <person name="Carvalho A.B."/>
        </authorList>
    </citation>
    <scope>NUCLEOTIDE SEQUENCE [LARGE SCALE GENOMIC DNA]</scope>
    <source>
        <strain evidence="3">Navoj_Jal97</strain>
        <tissue evidence="3">Whole organism</tissue>
    </source>
</reference>
<feature type="disulfide bond" evidence="1">
    <location>
        <begin position="25"/>
        <end position="35"/>
    </location>
</feature>
<keyword evidence="1" id="KW-1015">Disulfide bond</keyword>
<gene>
    <name evidence="3" type="ORF">AWZ03_012002</name>
</gene>
<proteinExistence type="predicted"/>
<dbReference type="OrthoDB" id="10266706at2759"/>
<keyword evidence="1" id="KW-0245">EGF-like domain</keyword>
<evidence type="ECO:0000313" key="4">
    <source>
        <dbReference type="Proteomes" id="UP000295192"/>
    </source>
</evidence>
<dbReference type="EMBL" id="LSRL02000332">
    <property type="protein sequence ID" value="TDG41564.1"/>
    <property type="molecule type" value="Genomic_DNA"/>
</dbReference>
<comment type="caution">
    <text evidence="3">The sequence shown here is derived from an EMBL/GenBank/DDBJ whole genome shotgun (WGS) entry which is preliminary data.</text>
</comment>
<organism evidence="3 4">
    <name type="scientific">Drosophila navojoa</name>
    <name type="common">Fruit fly</name>
    <dbReference type="NCBI Taxonomy" id="7232"/>
    <lineage>
        <taxon>Eukaryota</taxon>
        <taxon>Metazoa</taxon>
        <taxon>Ecdysozoa</taxon>
        <taxon>Arthropoda</taxon>
        <taxon>Hexapoda</taxon>
        <taxon>Insecta</taxon>
        <taxon>Pterygota</taxon>
        <taxon>Neoptera</taxon>
        <taxon>Endopterygota</taxon>
        <taxon>Diptera</taxon>
        <taxon>Brachycera</taxon>
        <taxon>Muscomorpha</taxon>
        <taxon>Ephydroidea</taxon>
        <taxon>Drosophilidae</taxon>
        <taxon>Drosophila</taxon>
    </lineage>
</organism>
<feature type="disulfide bond" evidence="1">
    <location>
        <begin position="43"/>
        <end position="52"/>
    </location>
</feature>
<dbReference type="InterPro" id="IPR000742">
    <property type="entry name" value="EGF"/>
</dbReference>
<feature type="domain" description="EGF-like" evidence="2">
    <location>
        <begin position="21"/>
        <end position="53"/>
    </location>
</feature>
<keyword evidence="4" id="KW-1185">Reference proteome</keyword>
<comment type="caution">
    <text evidence="1">Lacks conserved residue(s) required for the propagation of feature annotation.</text>
</comment>
<dbReference type="SMART" id="SM00181">
    <property type="entry name" value="EGF"/>
    <property type="match status" value="1"/>
</dbReference>
<dbReference type="OMA" id="PCANNTK"/>
<dbReference type="AlphaFoldDB" id="A0A484AYX5"/>
<name>A0A484AYX5_DRONA</name>
<evidence type="ECO:0000256" key="1">
    <source>
        <dbReference type="PROSITE-ProRule" id="PRU00076"/>
    </source>
</evidence>
<dbReference type="Proteomes" id="UP000295192">
    <property type="component" value="Unassembled WGS sequence"/>
</dbReference>
<sequence length="92" mass="10173">MAANAYKRTNANAPRDTTACTVNTCVIPCKNGGRCIGNNLCRCPNGLRGDHCEIGRKQRSTCKCSKGSCRGNKDCKCHNGYHCRRRFPNRAH</sequence>